<keyword evidence="2" id="KW-0472">Membrane</keyword>
<keyword evidence="1" id="KW-0378">Hydrolase</keyword>
<dbReference type="Proteomes" id="UP001369736">
    <property type="component" value="Unassembled WGS sequence"/>
</dbReference>
<keyword evidence="4" id="KW-1185">Reference proteome</keyword>
<accession>A0ABU8M7A5</accession>
<dbReference type="InterPro" id="IPR005754">
    <property type="entry name" value="Sortase"/>
</dbReference>
<evidence type="ECO:0000256" key="1">
    <source>
        <dbReference type="ARBA" id="ARBA00022801"/>
    </source>
</evidence>
<gene>
    <name evidence="3" type="ORF">WCD58_18755</name>
</gene>
<feature type="transmembrane region" description="Helical" evidence="2">
    <location>
        <begin position="24"/>
        <end position="44"/>
    </location>
</feature>
<keyword evidence="2" id="KW-0812">Transmembrane</keyword>
<name>A0ABU8M7A5_9PSEU</name>
<dbReference type="SUPFAM" id="SSF63817">
    <property type="entry name" value="Sortase"/>
    <property type="match status" value="1"/>
</dbReference>
<reference evidence="3 4" key="1">
    <citation type="submission" date="2024-03" db="EMBL/GenBank/DDBJ databases">
        <title>Actinomycetospora sp. OC33-EN07, a novel actinomycete isolated from wild orchid (Aerides multiflora).</title>
        <authorList>
            <person name="Suriyachadkun C."/>
        </authorList>
    </citation>
    <scope>NUCLEOTIDE SEQUENCE [LARGE SCALE GENOMIC DNA]</scope>
    <source>
        <strain evidence="3 4">OC33-EN07</strain>
    </source>
</reference>
<protein>
    <submittedName>
        <fullName evidence="3">Sortase</fullName>
    </submittedName>
</protein>
<evidence type="ECO:0000313" key="3">
    <source>
        <dbReference type="EMBL" id="MEJ2863215.1"/>
    </source>
</evidence>
<dbReference type="CDD" id="cd05829">
    <property type="entry name" value="Sortase_F"/>
    <property type="match status" value="1"/>
</dbReference>
<dbReference type="EMBL" id="JBBEGM010000007">
    <property type="protein sequence ID" value="MEJ2863215.1"/>
    <property type="molecule type" value="Genomic_DNA"/>
</dbReference>
<proteinExistence type="predicted"/>
<dbReference type="InterPro" id="IPR042001">
    <property type="entry name" value="Sortase_F"/>
</dbReference>
<evidence type="ECO:0000313" key="4">
    <source>
        <dbReference type="Proteomes" id="UP001369736"/>
    </source>
</evidence>
<evidence type="ECO:0000256" key="2">
    <source>
        <dbReference type="SAM" id="Phobius"/>
    </source>
</evidence>
<comment type="caution">
    <text evidence="3">The sequence shown here is derived from an EMBL/GenBank/DDBJ whole genome shotgun (WGS) entry which is preliminary data.</text>
</comment>
<dbReference type="Pfam" id="PF04203">
    <property type="entry name" value="Sortase"/>
    <property type="match status" value="1"/>
</dbReference>
<dbReference type="Gene3D" id="2.40.260.10">
    <property type="entry name" value="Sortase"/>
    <property type="match status" value="1"/>
</dbReference>
<sequence length="222" mass="22817">MTSRRAAQPAASSPEARATRRPGVGLPVVLVLVALAAFVVAFYVGMGGGRVGPASVGLPAGRTAVEMPLASARTTALRVPSIGLDTRRLSELGQDADRRLEVPSDAATVGHYSGGASAGGRGPAIYASHVAYRGEGGGFAHLAEVTAGDQVLAERADGLTVVYRVDRVDLVDKDAFPTLAVYGPTTGPELRLITCGGTFDTGADSFEDNVVVYGTALEAYRT</sequence>
<dbReference type="RefSeq" id="WP_337704573.1">
    <property type="nucleotide sequence ID" value="NZ_JBBEGM010000007.1"/>
</dbReference>
<keyword evidence="2" id="KW-1133">Transmembrane helix</keyword>
<organism evidence="3 4">
    <name type="scientific">Actinomycetospora flava</name>
    <dbReference type="NCBI Taxonomy" id="3129232"/>
    <lineage>
        <taxon>Bacteria</taxon>
        <taxon>Bacillati</taxon>
        <taxon>Actinomycetota</taxon>
        <taxon>Actinomycetes</taxon>
        <taxon>Pseudonocardiales</taxon>
        <taxon>Pseudonocardiaceae</taxon>
        <taxon>Actinomycetospora</taxon>
    </lineage>
</organism>
<dbReference type="InterPro" id="IPR023365">
    <property type="entry name" value="Sortase_dom-sf"/>
</dbReference>